<evidence type="ECO:0000256" key="2">
    <source>
        <dbReference type="ARBA" id="ARBA00022679"/>
    </source>
</evidence>
<comment type="caution">
    <text evidence="4">The sequence shown here is derived from an EMBL/GenBank/DDBJ whole genome shotgun (WGS) entry which is preliminary data.</text>
</comment>
<dbReference type="RefSeq" id="WP_266068295.1">
    <property type="nucleotide sequence ID" value="NZ_JAPJDA010000003.1"/>
</dbReference>
<dbReference type="GO" id="GO:0008173">
    <property type="term" value="F:RNA methyltransferase activity"/>
    <property type="evidence" value="ECO:0007669"/>
    <property type="project" value="InterPro"/>
</dbReference>
<organism evidence="4 5">
    <name type="scientific">Salinimicrobium profundisediminis</name>
    <dbReference type="NCBI Taxonomy" id="2994553"/>
    <lineage>
        <taxon>Bacteria</taxon>
        <taxon>Pseudomonadati</taxon>
        <taxon>Bacteroidota</taxon>
        <taxon>Flavobacteriia</taxon>
        <taxon>Flavobacteriales</taxon>
        <taxon>Flavobacteriaceae</taxon>
        <taxon>Salinimicrobium</taxon>
    </lineage>
</organism>
<reference evidence="4" key="1">
    <citation type="submission" date="2022-11" db="EMBL/GenBank/DDBJ databases">
        <title>Salinimicrobium profundisediminis sp. nov., isolated from deep-sea sediment of the Mariana Trench.</title>
        <authorList>
            <person name="Fu H."/>
        </authorList>
    </citation>
    <scope>NUCLEOTIDE SEQUENCE</scope>
    <source>
        <strain evidence="4">MT39</strain>
    </source>
</reference>
<proteinExistence type="predicted"/>
<dbReference type="SUPFAM" id="SSF75217">
    <property type="entry name" value="alpha/beta knot"/>
    <property type="match status" value="1"/>
</dbReference>
<keyword evidence="1 4" id="KW-0489">Methyltransferase</keyword>
<dbReference type="GO" id="GO:0005829">
    <property type="term" value="C:cytosol"/>
    <property type="evidence" value="ECO:0007669"/>
    <property type="project" value="TreeGrafter"/>
</dbReference>
<dbReference type="GO" id="GO:0032259">
    <property type="term" value="P:methylation"/>
    <property type="evidence" value="ECO:0007669"/>
    <property type="project" value="UniProtKB-KW"/>
</dbReference>
<dbReference type="Proteomes" id="UP001148482">
    <property type="component" value="Unassembled WGS sequence"/>
</dbReference>
<keyword evidence="2" id="KW-0808">Transferase</keyword>
<dbReference type="InterPro" id="IPR029028">
    <property type="entry name" value="Alpha/beta_knot_MTases"/>
</dbReference>
<feature type="domain" description="tRNA/rRNA methyltransferase SpoU type" evidence="3">
    <location>
        <begin position="17"/>
        <end position="160"/>
    </location>
</feature>
<sequence>MQATHHSTPFKKKQFPVILVLDGISSPANIGSFFRLADAFGIEKLLICESTVDLQSNRLKRTARATVKNVDFEEQEDSEAACKQLKEAGYKIVAIEVTSRSIALQKCHFEAEDKIALVLGNERLGVRKEILDLADTILHIDMFGENSSMNVTHAGAIALFEITKRLQPVP</sequence>
<dbReference type="GO" id="GO:0003723">
    <property type="term" value="F:RNA binding"/>
    <property type="evidence" value="ECO:0007669"/>
    <property type="project" value="InterPro"/>
</dbReference>
<dbReference type="PANTHER" id="PTHR46429">
    <property type="entry name" value="23S RRNA (GUANOSINE-2'-O-)-METHYLTRANSFERASE RLMB"/>
    <property type="match status" value="1"/>
</dbReference>
<dbReference type="InterPro" id="IPR029026">
    <property type="entry name" value="tRNA_m1G_MTases_N"/>
</dbReference>
<evidence type="ECO:0000313" key="5">
    <source>
        <dbReference type="Proteomes" id="UP001148482"/>
    </source>
</evidence>
<dbReference type="EMBL" id="JAPJDA010000003">
    <property type="protein sequence ID" value="MCX2837095.1"/>
    <property type="molecule type" value="Genomic_DNA"/>
</dbReference>
<dbReference type="AlphaFoldDB" id="A0A9X3HZM4"/>
<accession>A0A9X3HZM4</accession>
<dbReference type="CDD" id="cd18082">
    <property type="entry name" value="SpoU-like_family"/>
    <property type="match status" value="1"/>
</dbReference>
<evidence type="ECO:0000256" key="1">
    <source>
        <dbReference type="ARBA" id="ARBA00022603"/>
    </source>
</evidence>
<dbReference type="InterPro" id="IPR001537">
    <property type="entry name" value="SpoU_MeTrfase"/>
</dbReference>
<dbReference type="Gene3D" id="3.40.1280.10">
    <property type="match status" value="1"/>
</dbReference>
<evidence type="ECO:0000313" key="4">
    <source>
        <dbReference type="EMBL" id="MCX2837095.1"/>
    </source>
</evidence>
<evidence type="ECO:0000259" key="3">
    <source>
        <dbReference type="Pfam" id="PF00588"/>
    </source>
</evidence>
<dbReference type="Pfam" id="PF00588">
    <property type="entry name" value="SpoU_methylase"/>
    <property type="match status" value="1"/>
</dbReference>
<dbReference type="GO" id="GO:0006396">
    <property type="term" value="P:RNA processing"/>
    <property type="evidence" value="ECO:0007669"/>
    <property type="project" value="InterPro"/>
</dbReference>
<keyword evidence="5" id="KW-1185">Reference proteome</keyword>
<gene>
    <name evidence="4" type="ORF">OQ279_02920</name>
</gene>
<dbReference type="PANTHER" id="PTHR46429:SF1">
    <property type="entry name" value="23S RRNA (GUANOSINE-2'-O-)-METHYLTRANSFERASE RLMB"/>
    <property type="match status" value="1"/>
</dbReference>
<dbReference type="InterPro" id="IPR004441">
    <property type="entry name" value="rRNA_MeTrfase_TrmH"/>
</dbReference>
<protein>
    <submittedName>
        <fullName evidence="4">TrmH family RNA methyltransferase</fullName>
    </submittedName>
</protein>
<name>A0A9X3HZM4_9FLAO</name>